<sequence length="288" mass="31510">MRDTQNARTKAQRERSLELKEVGWLEGELPRIAAAAFRWLDSRLDEATAEARAQGLMVPLEASIDLLSPIGRILDERSYSQALAYLLSPSEPHALGQGPLRAILQHIASKSASAAPAIESVLPFLAQALTEPERELVSELDGQRGRTDIWIEVPASAPQLMVVMEVKVGHIITPGQLERYEAACQRRAHELRLPPDAVVKVLLTIEGEHEAPGWTSVEWQDVAALLSFLAGSPGDGAAFLRLYLAAILRNFYGLSSAPKSRAAKAILLSYLRRARIISPPSPITTPHE</sequence>
<organism evidence="1 2">
    <name type="scientific">Corallococcus coralloides (strain ATCC 25202 / DSM 2259 / NBRC 100086 / M2)</name>
    <name type="common">Myxococcus coralloides</name>
    <dbReference type="NCBI Taxonomy" id="1144275"/>
    <lineage>
        <taxon>Bacteria</taxon>
        <taxon>Pseudomonadati</taxon>
        <taxon>Myxococcota</taxon>
        <taxon>Myxococcia</taxon>
        <taxon>Myxococcales</taxon>
        <taxon>Cystobacterineae</taxon>
        <taxon>Myxococcaceae</taxon>
        <taxon>Corallococcus</taxon>
    </lineage>
</organism>
<dbReference type="KEGG" id="ccx:COCOR_04415"/>
<gene>
    <name evidence="1" type="ordered locus">COCOR_04415</name>
</gene>
<evidence type="ECO:0000313" key="2">
    <source>
        <dbReference type="Proteomes" id="UP000007587"/>
    </source>
</evidence>
<keyword evidence="2" id="KW-1185">Reference proteome</keyword>
<reference evidence="2" key="2">
    <citation type="submission" date="2012-03" db="EMBL/GenBank/DDBJ databases">
        <title>Genome sequence of the fruiting myxobacterium Corallococcus coralloides DSM 2259.</title>
        <authorList>
            <person name="Huntley S."/>
            <person name="Zhang Y."/>
            <person name="Treuner-Lange A."/>
            <person name="Sensen C.W."/>
            <person name="Sogaard-Andersen L."/>
        </authorList>
    </citation>
    <scope>NUCLEOTIDE SEQUENCE [LARGE SCALE GENOMIC DNA]</scope>
    <source>
        <strain evidence="2">ATCC 25202 / DSM 2259 / NBRC 100086 / M2</strain>
    </source>
</reference>
<dbReference type="AlphaFoldDB" id="H8MF96"/>
<proteinExistence type="predicted"/>
<accession>H8MF96</accession>
<dbReference type="HOGENOM" id="CLU_965447_0_0_7"/>
<evidence type="ECO:0008006" key="3">
    <source>
        <dbReference type="Google" id="ProtNLM"/>
    </source>
</evidence>
<protein>
    <recommendedName>
        <fullName evidence="3">PD-(D/E)XK nuclease family protein</fullName>
    </recommendedName>
</protein>
<reference evidence="1 2" key="1">
    <citation type="journal article" date="2012" name="J. Bacteriol.">
        <title>Complete Genome Sequence of the Fruiting Myxobacterium Corallococcus coralloides DSM 2259.</title>
        <authorList>
            <person name="Huntley S."/>
            <person name="Zhang Y."/>
            <person name="Treuner-Lange A."/>
            <person name="Kneip S."/>
            <person name="Sensen C.W."/>
            <person name="Sogaard-Andersen L."/>
        </authorList>
    </citation>
    <scope>NUCLEOTIDE SEQUENCE [LARGE SCALE GENOMIC DNA]</scope>
    <source>
        <strain evidence="2">ATCC 25202 / DSM 2259 / NBRC 100086 / M2</strain>
    </source>
</reference>
<dbReference type="EMBL" id="CP003389">
    <property type="protein sequence ID" value="AFE05817.1"/>
    <property type="molecule type" value="Genomic_DNA"/>
</dbReference>
<dbReference type="Pfam" id="PF14281">
    <property type="entry name" value="PDDEXK_4"/>
    <property type="match status" value="1"/>
</dbReference>
<dbReference type="Proteomes" id="UP000007587">
    <property type="component" value="Chromosome"/>
</dbReference>
<dbReference type="InterPro" id="IPR029470">
    <property type="entry name" value="PDDEXK_4"/>
</dbReference>
<evidence type="ECO:0000313" key="1">
    <source>
        <dbReference type="EMBL" id="AFE05817.1"/>
    </source>
</evidence>
<dbReference type="InParanoid" id="H8MF96"/>
<name>H8MF96_CORCM</name>